<dbReference type="PROSITE" id="PS50112">
    <property type="entry name" value="PAS"/>
    <property type="match status" value="1"/>
</dbReference>
<protein>
    <submittedName>
        <fullName evidence="9">Helix-loop-helix DNA-binding domain</fullName>
    </submittedName>
</protein>
<keyword evidence="10" id="KW-1185">Reference proteome</keyword>
<evidence type="ECO:0000256" key="5">
    <source>
        <dbReference type="ARBA" id="ARBA00023163"/>
    </source>
</evidence>
<keyword evidence="1" id="KW-0677">Repeat</keyword>
<dbReference type="SUPFAM" id="SSF55785">
    <property type="entry name" value="PYP-like sensor domain (PAS domain)"/>
    <property type="match status" value="1"/>
</dbReference>
<dbReference type="GO" id="GO:1990513">
    <property type="term" value="C:CLOCK-BMAL transcription complex"/>
    <property type="evidence" value="ECO:0007669"/>
    <property type="project" value="TreeGrafter"/>
</dbReference>
<comment type="caution">
    <text evidence="9">The sequence shown here is derived from an EMBL/GenBank/DDBJ whole genome shotgun (WGS) entry which is preliminary data.</text>
</comment>
<dbReference type="CDD" id="cd00130">
    <property type="entry name" value="PAS"/>
    <property type="match status" value="1"/>
</dbReference>
<feature type="domain" description="BHLH" evidence="8">
    <location>
        <begin position="40"/>
        <end position="90"/>
    </location>
</feature>
<dbReference type="Proteomes" id="UP001458880">
    <property type="component" value="Unassembled WGS sequence"/>
</dbReference>
<dbReference type="SMART" id="SM00353">
    <property type="entry name" value="HLH"/>
    <property type="match status" value="1"/>
</dbReference>
<dbReference type="PANTHER" id="PTHR46055:SF3">
    <property type="entry name" value="CIRCADIAN LOCOMOTER OUTPUT CYCLES PROTEIN KAPUT"/>
    <property type="match status" value="1"/>
</dbReference>
<evidence type="ECO:0000313" key="9">
    <source>
        <dbReference type="EMBL" id="KAK9700847.1"/>
    </source>
</evidence>
<dbReference type="PROSITE" id="PS50888">
    <property type="entry name" value="BHLH"/>
    <property type="match status" value="1"/>
</dbReference>
<dbReference type="InterPro" id="IPR001067">
    <property type="entry name" value="Nuc_translocat"/>
</dbReference>
<dbReference type="PRINTS" id="PR00785">
    <property type="entry name" value="NCTRNSLOCATR"/>
</dbReference>
<evidence type="ECO:0000259" key="8">
    <source>
        <dbReference type="PROSITE" id="PS50888"/>
    </source>
</evidence>
<dbReference type="GO" id="GO:0046983">
    <property type="term" value="F:protein dimerization activity"/>
    <property type="evidence" value="ECO:0007669"/>
    <property type="project" value="InterPro"/>
</dbReference>
<evidence type="ECO:0000256" key="1">
    <source>
        <dbReference type="ARBA" id="ARBA00022737"/>
    </source>
</evidence>
<gene>
    <name evidence="9" type="ORF">QE152_g30980</name>
</gene>
<evidence type="ECO:0000256" key="3">
    <source>
        <dbReference type="ARBA" id="ARBA00023108"/>
    </source>
</evidence>
<dbReference type="Pfam" id="PF00010">
    <property type="entry name" value="HLH"/>
    <property type="match status" value="1"/>
</dbReference>
<feature type="domain" description="PAS" evidence="7">
    <location>
        <begin position="113"/>
        <end position="183"/>
    </location>
</feature>
<accession>A0AAW1JCZ3</accession>
<dbReference type="GO" id="GO:0032922">
    <property type="term" value="P:circadian regulation of gene expression"/>
    <property type="evidence" value="ECO:0007669"/>
    <property type="project" value="InterPro"/>
</dbReference>
<evidence type="ECO:0000256" key="4">
    <source>
        <dbReference type="ARBA" id="ARBA00023125"/>
    </source>
</evidence>
<dbReference type="InterPro" id="IPR035965">
    <property type="entry name" value="PAS-like_dom_sf"/>
</dbReference>
<dbReference type="GO" id="GO:0000981">
    <property type="term" value="F:DNA-binding transcription factor activity, RNA polymerase II-specific"/>
    <property type="evidence" value="ECO:0007669"/>
    <property type="project" value="InterPro"/>
</dbReference>
<dbReference type="PANTHER" id="PTHR46055">
    <property type="entry name" value="CIRCADIAN LOCOMOTER OUTPUT CYCLES PROTEIN KAPUT"/>
    <property type="match status" value="1"/>
</dbReference>
<dbReference type="InterPro" id="IPR000014">
    <property type="entry name" value="PAS"/>
</dbReference>
<keyword evidence="4 9" id="KW-0238">DNA-binding</keyword>
<name>A0AAW1JCZ3_POPJA</name>
<dbReference type="InterPro" id="IPR011598">
    <property type="entry name" value="bHLH_dom"/>
</dbReference>
<dbReference type="AlphaFoldDB" id="A0AAW1JCZ3"/>
<keyword evidence="6" id="KW-0539">Nucleus</keyword>
<proteinExistence type="predicted"/>
<dbReference type="Gene3D" id="4.10.280.10">
    <property type="entry name" value="Helix-loop-helix DNA-binding domain"/>
    <property type="match status" value="1"/>
</dbReference>
<reference evidence="9 10" key="1">
    <citation type="journal article" date="2024" name="BMC Genomics">
        <title>De novo assembly and annotation of Popillia japonica's genome with initial clues to its potential as an invasive pest.</title>
        <authorList>
            <person name="Cucini C."/>
            <person name="Boschi S."/>
            <person name="Funari R."/>
            <person name="Cardaioli E."/>
            <person name="Iannotti N."/>
            <person name="Marturano G."/>
            <person name="Paoli F."/>
            <person name="Bruttini M."/>
            <person name="Carapelli A."/>
            <person name="Frati F."/>
            <person name="Nardi F."/>
        </authorList>
    </citation>
    <scope>NUCLEOTIDE SEQUENCE [LARGE SCALE GENOMIC DNA]</scope>
    <source>
        <strain evidence="9">DMR45628</strain>
    </source>
</reference>
<evidence type="ECO:0000256" key="2">
    <source>
        <dbReference type="ARBA" id="ARBA00023015"/>
    </source>
</evidence>
<keyword evidence="5" id="KW-0804">Transcription</keyword>
<dbReference type="InterPro" id="IPR047230">
    <property type="entry name" value="CLOCK-like"/>
</dbReference>
<dbReference type="GO" id="GO:0005737">
    <property type="term" value="C:cytoplasm"/>
    <property type="evidence" value="ECO:0007669"/>
    <property type="project" value="InterPro"/>
</dbReference>
<keyword evidence="2" id="KW-0805">Transcription regulation</keyword>
<dbReference type="EMBL" id="JASPKY010000428">
    <property type="protein sequence ID" value="KAK9700847.1"/>
    <property type="molecule type" value="Genomic_DNA"/>
</dbReference>
<dbReference type="InterPro" id="IPR036638">
    <property type="entry name" value="HLH_DNA-bd_sf"/>
</dbReference>
<dbReference type="SMART" id="SM00091">
    <property type="entry name" value="PAS"/>
    <property type="match status" value="1"/>
</dbReference>
<keyword evidence="3" id="KW-0090">Biological rhythms</keyword>
<dbReference type="SUPFAM" id="SSF47459">
    <property type="entry name" value="HLH, helix-loop-helix DNA-binding domain"/>
    <property type="match status" value="1"/>
</dbReference>
<organism evidence="9 10">
    <name type="scientific">Popillia japonica</name>
    <name type="common">Japanese beetle</name>
    <dbReference type="NCBI Taxonomy" id="7064"/>
    <lineage>
        <taxon>Eukaryota</taxon>
        <taxon>Metazoa</taxon>
        <taxon>Ecdysozoa</taxon>
        <taxon>Arthropoda</taxon>
        <taxon>Hexapoda</taxon>
        <taxon>Insecta</taxon>
        <taxon>Pterygota</taxon>
        <taxon>Neoptera</taxon>
        <taxon>Endopterygota</taxon>
        <taxon>Coleoptera</taxon>
        <taxon>Polyphaga</taxon>
        <taxon>Scarabaeiformia</taxon>
        <taxon>Scarabaeidae</taxon>
        <taxon>Rutelinae</taxon>
        <taxon>Popillia</taxon>
    </lineage>
</organism>
<sequence length="266" mass="30541">MNTVLYFMKCVALFLFEIYVDISLTRKIRLMDSESGMKDCKRKTRNLSEKKRRDQFNILINELSTMVSANCRKMDKSTVLKSVISVLKSHSEVITKSRMHEIENSWKPSFLTNEEFVHLVLEAIDGFIIVFSVSGQIFYVSESITPLLGQLVDEVANGTFYKMVYEGDRTVLFNMLSNFQLKENHISFCCRLQRGKSENDNSASYEIINFLGFLKTNRDYISNIGISSDECSSSATKIDTKVAFVGVGRLQKPQLTKQFRMEIFIS</sequence>
<dbReference type="GO" id="GO:0000978">
    <property type="term" value="F:RNA polymerase II cis-regulatory region sequence-specific DNA binding"/>
    <property type="evidence" value="ECO:0007669"/>
    <property type="project" value="TreeGrafter"/>
</dbReference>
<evidence type="ECO:0000256" key="6">
    <source>
        <dbReference type="ARBA" id="ARBA00023242"/>
    </source>
</evidence>
<evidence type="ECO:0000313" key="10">
    <source>
        <dbReference type="Proteomes" id="UP001458880"/>
    </source>
</evidence>
<dbReference type="Gene3D" id="3.30.450.20">
    <property type="entry name" value="PAS domain"/>
    <property type="match status" value="1"/>
</dbReference>
<dbReference type="GO" id="GO:0045944">
    <property type="term" value="P:positive regulation of transcription by RNA polymerase II"/>
    <property type="evidence" value="ECO:0007669"/>
    <property type="project" value="UniProtKB-ARBA"/>
</dbReference>
<evidence type="ECO:0000259" key="7">
    <source>
        <dbReference type="PROSITE" id="PS50112"/>
    </source>
</evidence>